<evidence type="ECO:0000256" key="9">
    <source>
        <dbReference type="ARBA" id="ARBA00022967"/>
    </source>
</evidence>
<dbReference type="PROSITE" id="PS00551">
    <property type="entry name" value="MOLYBDOPTERIN_PROK_1"/>
    <property type="match status" value="1"/>
</dbReference>
<dbReference type="PANTHER" id="PTHR43105:SF10">
    <property type="entry name" value="NADH-QUINONE OXIDOREDUCTASE SUBUNIT G"/>
    <property type="match status" value="1"/>
</dbReference>
<organism evidence="18 19">
    <name type="scientific">Halarsenatibacter silvermanii</name>
    <dbReference type="NCBI Taxonomy" id="321763"/>
    <lineage>
        <taxon>Bacteria</taxon>
        <taxon>Bacillati</taxon>
        <taxon>Bacillota</taxon>
        <taxon>Clostridia</taxon>
        <taxon>Halanaerobiales</taxon>
        <taxon>Halarsenatibacteraceae</taxon>
        <taxon>Halarsenatibacter</taxon>
    </lineage>
</organism>
<dbReference type="InterPro" id="IPR027467">
    <property type="entry name" value="MopterinOxRdtase_cofactor_BS"/>
</dbReference>
<dbReference type="SUPFAM" id="SSF50692">
    <property type="entry name" value="ADC-like"/>
    <property type="match status" value="1"/>
</dbReference>
<feature type="transmembrane region" description="Helical" evidence="15">
    <location>
        <begin position="52"/>
        <end position="72"/>
    </location>
</feature>
<feature type="transmembrane region" description="Helical" evidence="15">
    <location>
        <begin position="239"/>
        <end position="256"/>
    </location>
</feature>
<dbReference type="InterPro" id="IPR041924">
    <property type="entry name" value="Formate_Dh-H_N"/>
</dbReference>
<dbReference type="Gene3D" id="2.20.25.90">
    <property type="entry name" value="ADC-like domains"/>
    <property type="match status" value="1"/>
</dbReference>
<sequence>MANHDKGAQRESSKLKPERHSGLDEDQVMLRTFAAMCIPAIAVILAVGQRAFFNILTAVVAAIVCHAIIKVFESQDLAKLGETTYKTFYSPLVAGMIVGLCMVELSPYYITAIVSAVTMVVFKWGQEKYFGRKIINPAAGAKALVLLLITLMWFIPDNLAAGQLFYPEHLEYNLLSGEGFVAAMEFGEAMGFYGTEHLSIAESFFLWNRHGWMGGASPLLTVLSGILLAIWIKLKWKLTLSYMGSMIVLAVLLGAATGSPIILRIAFHAFTGSVIFLAFYMATEPQTTPATDMGQYVFGGLLAVLTMVGHLIGFYGSSFVALAILNPYSPYIDRIGLKIPFGKKERMFSPAEFSMAKVDTSSPVMDYDESKCIMCQRCVKACDEIQEKGILGLGDRGENIFTTAGLGERGFSECDGDGQCFELCPTGALTPKQEGHEIRKWEADTAARTTCTNCGTGCQLKAYLKDNELVRVESVDASPNEGALCIKGRFGHTYVNSDDRLTQALVRKEGNLVPVSWKEALREISNKFTEIKEEHGSEAIGGIASAVSTNEENYLFQKFMRVCLGTNNIDQSNRLCQTSSMIALEKAFGCGAMTNSVEELTEADCIFVAGSNTTAAHPVIARYIKEAVRENGAELIVLDPREIELVRWADHWLRPDIGTDTASINGLMNVILDNDWQDDKFIEARTEGFAELKESLSDYDPDRVEEMTGIPADELKKAAESFAKAERGSIVFASGITQHTSGTKNVLSLANLAMMTGNIGREGTGLNPLQGQNNAQGASDMGALPDRLTGYQSIDDPKDVCKFVNNWNKEIPTEPGLTKIEMIRSAAADELKGMFIMGDNTVMSDPNMMQTEMALDNLEFLVVADPFLTETAAKADVVLPAATFLEKEGTFTNTERRIQKVNKIREAPGKTRSDWEIISALAQKMGYKFKYSRPEEIMKEIADLTPIYNGITYDDIEEEGIQWPVQDDKSGTPILHQEEFMRGKGVFHAVEYEQYEEQPDEEYPLRLSTGRTLYQVRTGAMSRRSDVLSAKLDQPYVEVNPEDGEKYDLSDGEEVKVSTKLGQIQTEARITEKVPAGTIFVPIHFTESPANQLTDDTFDEDSGTPGIKQASCRIEKVSAEEKILSQ</sequence>
<dbReference type="Pfam" id="PF22117">
    <property type="entry name" value="Fer4_Nqo3"/>
    <property type="match status" value="1"/>
</dbReference>
<feature type="transmembrane region" description="Helical" evidence="15">
    <location>
        <begin position="212"/>
        <end position="232"/>
    </location>
</feature>
<dbReference type="InterPro" id="IPR009010">
    <property type="entry name" value="Asp_de-COase-like_dom_sf"/>
</dbReference>
<dbReference type="AlphaFoldDB" id="A0A1G9KKN0"/>
<dbReference type="Pfam" id="PF03116">
    <property type="entry name" value="NQR2_RnfD_RnfE"/>
    <property type="match status" value="1"/>
</dbReference>
<dbReference type="InterPro" id="IPR006963">
    <property type="entry name" value="Mopterin_OxRdtase_4Fe-4S_dom"/>
</dbReference>
<keyword evidence="5" id="KW-0288">FMN</keyword>
<evidence type="ECO:0000259" key="17">
    <source>
        <dbReference type="PROSITE" id="PS51669"/>
    </source>
</evidence>
<evidence type="ECO:0000256" key="1">
    <source>
        <dbReference type="ARBA" id="ARBA00022448"/>
    </source>
</evidence>
<feature type="transmembrane region" description="Helical" evidence="15">
    <location>
        <begin position="295"/>
        <end position="325"/>
    </location>
</feature>
<dbReference type="SUPFAM" id="SSF54862">
    <property type="entry name" value="4Fe-4S ferredoxins"/>
    <property type="match status" value="1"/>
</dbReference>
<evidence type="ECO:0000256" key="3">
    <source>
        <dbReference type="ARBA" id="ARBA00022553"/>
    </source>
</evidence>
<feature type="transmembrane region" description="Helical" evidence="15">
    <location>
        <begin position="262"/>
        <end position="283"/>
    </location>
</feature>
<evidence type="ECO:0000256" key="11">
    <source>
        <dbReference type="ARBA" id="ARBA00023004"/>
    </source>
</evidence>
<reference evidence="18 19" key="1">
    <citation type="submission" date="2016-10" db="EMBL/GenBank/DDBJ databases">
        <authorList>
            <person name="de Groot N.N."/>
        </authorList>
    </citation>
    <scope>NUCLEOTIDE SEQUENCE [LARGE SCALE GENOMIC DNA]</scope>
    <source>
        <strain evidence="18 19">SLAS-1</strain>
    </source>
</reference>
<keyword evidence="8" id="KW-0677">Repeat</keyword>
<dbReference type="GO" id="GO:0008863">
    <property type="term" value="F:formate dehydrogenase (NAD+) activity"/>
    <property type="evidence" value="ECO:0007669"/>
    <property type="project" value="InterPro"/>
</dbReference>
<evidence type="ECO:0000313" key="19">
    <source>
        <dbReference type="Proteomes" id="UP000199476"/>
    </source>
</evidence>
<dbReference type="Pfam" id="PF01568">
    <property type="entry name" value="Molydop_binding"/>
    <property type="match status" value="1"/>
</dbReference>
<dbReference type="GO" id="GO:0055085">
    <property type="term" value="P:transmembrane transport"/>
    <property type="evidence" value="ECO:0007669"/>
    <property type="project" value="InterPro"/>
</dbReference>
<dbReference type="Pfam" id="PF00384">
    <property type="entry name" value="Molybdopterin"/>
    <property type="match status" value="1"/>
</dbReference>
<dbReference type="GO" id="GO:0051539">
    <property type="term" value="F:4 iron, 4 sulfur cluster binding"/>
    <property type="evidence" value="ECO:0007669"/>
    <property type="project" value="UniProtKB-KW"/>
</dbReference>
<evidence type="ECO:0000256" key="12">
    <source>
        <dbReference type="ARBA" id="ARBA00023014"/>
    </source>
</evidence>
<feature type="region of interest" description="Disordered" evidence="14">
    <location>
        <begin position="1"/>
        <end position="21"/>
    </location>
</feature>
<dbReference type="GO" id="GO:0015942">
    <property type="term" value="P:formate metabolic process"/>
    <property type="evidence" value="ECO:0007669"/>
    <property type="project" value="InterPro"/>
</dbReference>
<evidence type="ECO:0000256" key="4">
    <source>
        <dbReference type="ARBA" id="ARBA00022630"/>
    </source>
</evidence>
<keyword evidence="12" id="KW-0411">Iron-sulfur</keyword>
<evidence type="ECO:0000256" key="10">
    <source>
        <dbReference type="ARBA" id="ARBA00022989"/>
    </source>
</evidence>
<dbReference type="InterPro" id="IPR004338">
    <property type="entry name" value="NqrB/RnfD"/>
</dbReference>
<evidence type="ECO:0000256" key="8">
    <source>
        <dbReference type="ARBA" id="ARBA00022737"/>
    </source>
</evidence>
<dbReference type="Pfam" id="PF04879">
    <property type="entry name" value="Molybdop_Fe4S4"/>
    <property type="match status" value="1"/>
</dbReference>
<evidence type="ECO:0000256" key="13">
    <source>
        <dbReference type="ARBA" id="ARBA00023136"/>
    </source>
</evidence>
<dbReference type="PROSITE" id="PS00490">
    <property type="entry name" value="MOLYBDOPTERIN_PROK_2"/>
    <property type="match status" value="1"/>
</dbReference>
<dbReference type="NCBIfam" id="TIGR01591">
    <property type="entry name" value="Fdh-alpha"/>
    <property type="match status" value="1"/>
</dbReference>
<dbReference type="PROSITE" id="PS51379">
    <property type="entry name" value="4FE4S_FER_2"/>
    <property type="match status" value="2"/>
</dbReference>
<keyword evidence="13 15" id="KW-0472">Membrane</keyword>
<dbReference type="GO" id="GO:0022904">
    <property type="term" value="P:respiratory electron transport chain"/>
    <property type="evidence" value="ECO:0007669"/>
    <property type="project" value="TreeGrafter"/>
</dbReference>
<proteinExistence type="predicted"/>
<evidence type="ECO:0000256" key="7">
    <source>
        <dbReference type="ARBA" id="ARBA00022723"/>
    </source>
</evidence>
<name>A0A1G9KKN0_9FIRM</name>
<dbReference type="Gene3D" id="3.40.50.740">
    <property type="match status" value="1"/>
</dbReference>
<keyword evidence="7" id="KW-0479">Metal-binding</keyword>
<evidence type="ECO:0000259" key="16">
    <source>
        <dbReference type="PROSITE" id="PS51379"/>
    </source>
</evidence>
<dbReference type="InterPro" id="IPR006657">
    <property type="entry name" value="MoPterin_dinucl-bd_dom"/>
</dbReference>
<feature type="domain" description="4Fe-4S ferredoxin-type" evidence="16">
    <location>
        <begin position="405"/>
        <end position="434"/>
    </location>
</feature>
<keyword evidence="3" id="KW-0597">Phosphoprotein</keyword>
<dbReference type="CDD" id="cd02753">
    <property type="entry name" value="MopB_Formate-Dh-H"/>
    <property type="match status" value="1"/>
</dbReference>
<keyword evidence="4" id="KW-0285">Flavoprotein</keyword>
<accession>A0A1G9KKN0</accession>
<keyword evidence="6 15" id="KW-0812">Transmembrane</keyword>
<evidence type="ECO:0000256" key="15">
    <source>
        <dbReference type="SAM" id="Phobius"/>
    </source>
</evidence>
<feature type="transmembrane region" description="Helical" evidence="15">
    <location>
        <begin position="92"/>
        <end position="122"/>
    </location>
</feature>
<dbReference type="GO" id="GO:0043546">
    <property type="term" value="F:molybdopterin cofactor binding"/>
    <property type="evidence" value="ECO:0007669"/>
    <property type="project" value="InterPro"/>
</dbReference>
<dbReference type="STRING" id="321763.SAMN04488692_10542"/>
<dbReference type="InterPro" id="IPR006478">
    <property type="entry name" value="Formate_DH_asu"/>
</dbReference>
<dbReference type="SUPFAM" id="SSF53706">
    <property type="entry name" value="Formate dehydrogenase/DMSO reductase, domains 1-3"/>
    <property type="match status" value="1"/>
</dbReference>
<dbReference type="PROSITE" id="PS51669">
    <property type="entry name" value="4FE4S_MOW_BIS_MGD"/>
    <property type="match status" value="1"/>
</dbReference>
<evidence type="ECO:0000256" key="14">
    <source>
        <dbReference type="SAM" id="MobiDB-lite"/>
    </source>
</evidence>
<dbReference type="InterPro" id="IPR054351">
    <property type="entry name" value="NADH_UbQ_OxRdtase_ferredoxin"/>
</dbReference>
<dbReference type="FunFam" id="3.30.70.20:FF:000035">
    <property type="entry name" value="Iron hydrogenase 1"/>
    <property type="match status" value="1"/>
</dbReference>
<keyword evidence="11" id="KW-0408">Iron</keyword>
<dbReference type="GO" id="GO:0003954">
    <property type="term" value="F:NADH dehydrogenase activity"/>
    <property type="evidence" value="ECO:0007669"/>
    <property type="project" value="TreeGrafter"/>
</dbReference>
<dbReference type="GO" id="GO:0046872">
    <property type="term" value="F:metal ion binding"/>
    <property type="evidence" value="ECO:0007669"/>
    <property type="project" value="UniProtKB-KW"/>
</dbReference>
<dbReference type="Gene3D" id="2.40.40.20">
    <property type="match status" value="1"/>
</dbReference>
<dbReference type="InterPro" id="IPR017896">
    <property type="entry name" value="4Fe4S_Fe-S-bd"/>
</dbReference>
<dbReference type="SMART" id="SM00926">
    <property type="entry name" value="Molybdop_Fe4S4"/>
    <property type="match status" value="1"/>
</dbReference>
<evidence type="ECO:0000256" key="2">
    <source>
        <dbReference type="ARBA" id="ARBA00022485"/>
    </source>
</evidence>
<dbReference type="InterPro" id="IPR050123">
    <property type="entry name" value="Prok_molybdopt-oxidoreductase"/>
</dbReference>
<dbReference type="InterPro" id="IPR006656">
    <property type="entry name" value="Mopterin_OxRdtase"/>
</dbReference>
<dbReference type="EMBL" id="FNGO01000005">
    <property type="protein sequence ID" value="SDL50166.1"/>
    <property type="molecule type" value="Genomic_DNA"/>
</dbReference>
<protein>
    <submittedName>
        <fullName evidence="18">Formate dehydrogenase, alpha subunit</fullName>
    </submittedName>
</protein>
<keyword evidence="19" id="KW-1185">Reference proteome</keyword>
<evidence type="ECO:0000313" key="18">
    <source>
        <dbReference type="EMBL" id="SDL50166.1"/>
    </source>
</evidence>
<dbReference type="GO" id="GO:0016020">
    <property type="term" value="C:membrane"/>
    <property type="evidence" value="ECO:0007669"/>
    <property type="project" value="InterPro"/>
</dbReference>
<feature type="domain" description="4Fe-4S ferredoxin-type" evidence="16">
    <location>
        <begin position="363"/>
        <end position="382"/>
    </location>
</feature>
<evidence type="ECO:0000256" key="5">
    <source>
        <dbReference type="ARBA" id="ARBA00022643"/>
    </source>
</evidence>
<feature type="transmembrane region" description="Helical" evidence="15">
    <location>
        <begin position="134"/>
        <end position="155"/>
    </location>
</feature>
<dbReference type="Gene3D" id="3.40.228.10">
    <property type="entry name" value="Dimethylsulfoxide Reductase, domain 2"/>
    <property type="match status" value="1"/>
</dbReference>
<feature type="transmembrane region" description="Helical" evidence="15">
    <location>
        <begin position="28"/>
        <end position="47"/>
    </location>
</feature>
<dbReference type="PANTHER" id="PTHR43105">
    <property type="entry name" value="RESPIRATORY NITRATE REDUCTASE"/>
    <property type="match status" value="1"/>
</dbReference>
<dbReference type="RefSeq" id="WP_089758798.1">
    <property type="nucleotide sequence ID" value="NZ_FNGO01000005.1"/>
</dbReference>
<keyword evidence="10 15" id="KW-1133">Transmembrane helix</keyword>
<evidence type="ECO:0000256" key="6">
    <source>
        <dbReference type="ARBA" id="ARBA00022692"/>
    </source>
</evidence>
<dbReference type="Gene3D" id="3.30.70.20">
    <property type="match status" value="1"/>
</dbReference>
<dbReference type="OrthoDB" id="9803192at2"/>
<gene>
    <name evidence="18" type="ORF">SAMN04488692_10542</name>
</gene>
<feature type="region of interest" description="Disordered" evidence="14">
    <location>
        <begin position="1090"/>
        <end position="1111"/>
    </location>
</feature>
<dbReference type="Proteomes" id="UP000199476">
    <property type="component" value="Unassembled WGS sequence"/>
</dbReference>
<keyword evidence="2" id="KW-0004">4Fe-4S</keyword>
<dbReference type="CDD" id="cd00508">
    <property type="entry name" value="MopB_CT_Fdh-Nap-like"/>
    <property type="match status" value="1"/>
</dbReference>
<feature type="domain" description="4Fe-4S Mo/W bis-MGD-type" evidence="17">
    <location>
        <begin position="444"/>
        <end position="499"/>
    </location>
</feature>
<dbReference type="InterPro" id="IPR006655">
    <property type="entry name" value="Mopterin_OxRdtase_prok_CS"/>
</dbReference>
<keyword evidence="9" id="KW-1278">Translocase</keyword>
<keyword evidence="1" id="KW-0813">Transport</keyword>